<evidence type="ECO:0000313" key="14">
    <source>
        <dbReference type="EMBL" id="ERL89624.1"/>
    </source>
</evidence>
<dbReference type="OrthoDB" id="10268103at2759"/>
<feature type="domain" description="Formyl transferase C-terminal" evidence="12">
    <location>
        <begin position="220"/>
        <end position="321"/>
    </location>
</feature>
<dbReference type="InterPro" id="IPR005793">
    <property type="entry name" value="Formyl_trans_C"/>
</dbReference>
<dbReference type="Proteomes" id="UP000019118">
    <property type="component" value="Unassembled WGS sequence"/>
</dbReference>
<keyword evidence="8" id="KW-0496">Mitochondrion</keyword>
<accession>N6U5H6</accession>
<sequence length="334" mass="36955">MNRCLSGALKKGLKRGHRLLSGSAEKSKGPPWKVLFFGSDEFSLYSLKALNQEAENLLKTLEVVTCSQKNQIFKYCRDQHLPVHKWPPDLSGQSFDLGIVVSFGYLIPEALINQFPRGMINVHGSLLPRWRGASPIVYALANGDKETGVTIMKVRPRKFDVGEIICQEVVPIGAGMEMPQLHSILGQLGAKLLVQTIWNLQPALEAARPQPEDGASYAPKITQGFAQVQWSCSTAKEIERLYRALKSVFPLKTTWYGTPVKLSDIAMFQASGTTKKPGHVYYSKPHKALIVECAGSTWISVKEVGVQGKKTMKAADFYNGFISKLPDQSLACFQ</sequence>
<dbReference type="InterPro" id="IPR036477">
    <property type="entry name" value="Formyl_transf_N_sf"/>
</dbReference>
<gene>
    <name evidence="15" type="primary">109541502</name>
    <name evidence="14" type="ORF">D910_06989</name>
    <name evidence="13" type="ORF">YQE_09605</name>
</gene>
<dbReference type="Proteomes" id="UP000030742">
    <property type="component" value="Unassembled WGS sequence"/>
</dbReference>
<dbReference type="STRING" id="77166.N6U5H6"/>
<dbReference type="InterPro" id="IPR002376">
    <property type="entry name" value="Formyl_transf_N"/>
</dbReference>
<dbReference type="SUPFAM" id="SSF50486">
    <property type="entry name" value="FMT C-terminal domain-like"/>
    <property type="match status" value="1"/>
</dbReference>
<protein>
    <recommendedName>
        <fullName evidence="4">Methionyl-tRNA formyltransferase, mitochondrial</fullName>
        <ecNumber evidence="3">2.1.2.9</ecNumber>
    </recommendedName>
</protein>
<evidence type="ECO:0000259" key="11">
    <source>
        <dbReference type="Pfam" id="PF00551"/>
    </source>
</evidence>
<dbReference type="OMA" id="GASPIHE"/>
<evidence type="ECO:0000256" key="8">
    <source>
        <dbReference type="ARBA" id="ARBA00023128"/>
    </source>
</evidence>
<evidence type="ECO:0000256" key="9">
    <source>
        <dbReference type="ARBA" id="ARBA00052555"/>
    </source>
</evidence>
<evidence type="ECO:0000313" key="13">
    <source>
        <dbReference type="EMBL" id="ENN73827.1"/>
    </source>
</evidence>
<evidence type="ECO:0000313" key="17">
    <source>
        <dbReference type="Proteomes" id="UP000030742"/>
    </source>
</evidence>
<dbReference type="InterPro" id="IPR041711">
    <property type="entry name" value="Met-tRNA-FMT_N"/>
</dbReference>
<comment type="catalytic activity">
    <reaction evidence="9">
        <text>L-methionyl-tRNA(fMet) + (6R)-10-formyltetrahydrofolate = N-formyl-L-methionyl-tRNA(fMet) + (6S)-5,6,7,8-tetrahydrofolate + H(+)</text>
        <dbReference type="Rhea" id="RHEA:24380"/>
        <dbReference type="Rhea" id="RHEA-COMP:9952"/>
        <dbReference type="Rhea" id="RHEA-COMP:9953"/>
        <dbReference type="ChEBI" id="CHEBI:15378"/>
        <dbReference type="ChEBI" id="CHEBI:57453"/>
        <dbReference type="ChEBI" id="CHEBI:78530"/>
        <dbReference type="ChEBI" id="CHEBI:78844"/>
        <dbReference type="ChEBI" id="CHEBI:195366"/>
        <dbReference type="EC" id="2.1.2.9"/>
    </reaction>
    <physiologicalReaction direction="left-to-right" evidence="9">
        <dbReference type="Rhea" id="RHEA:24381"/>
    </physiologicalReaction>
</comment>
<dbReference type="PANTHER" id="PTHR11138">
    <property type="entry name" value="METHIONYL-TRNA FORMYLTRANSFERASE"/>
    <property type="match status" value="1"/>
</dbReference>
<dbReference type="Gene3D" id="3.40.50.12230">
    <property type="match status" value="1"/>
</dbReference>
<dbReference type="EMBL" id="KB632184">
    <property type="protein sequence ID" value="ERL89624.1"/>
    <property type="molecule type" value="Genomic_DNA"/>
</dbReference>
<evidence type="ECO:0000256" key="1">
    <source>
        <dbReference type="ARBA" id="ARBA00004173"/>
    </source>
</evidence>
<organism evidence="13">
    <name type="scientific">Dendroctonus ponderosae</name>
    <name type="common">Mountain pine beetle</name>
    <dbReference type="NCBI Taxonomy" id="77166"/>
    <lineage>
        <taxon>Eukaryota</taxon>
        <taxon>Metazoa</taxon>
        <taxon>Ecdysozoa</taxon>
        <taxon>Arthropoda</taxon>
        <taxon>Hexapoda</taxon>
        <taxon>Insecta</taxon>
        <taxon>Pterygota</taxon>
        <taxon>Neoptera</taxon>
        <taxon>Endopterygota</taxon>
        <taxon>Coleoptera</taxon>
        <taxon>Polyphaga</taxon>
        <taxon>Cucujiformia</taxon>
        <taxon>Curculionidae</taxon>
        <taxon>Scolytinae</taxon>
        <taxon>Dendroctonus</taxon>
    </lineage>
</organism>
<evidence type="ECO:0000313" key="16">
    <source>
        <dbReference type="Proteomes" id="UP000019118"/>
    </source>
</evidence>
<dbReference type="NCBIfam" id="TIGR00460">
    <property type="entry name" value="fmt"/>
    <property type="match status" value="1"/>
</dbReference>
<dbReference type="InterPro" id="IPR005794">
    <property type="entry name" value="Fmt"/>
</dbReference>
<dbReference type="EMBL" id="KB741112">
    <property type="protein sequence ID" value="ENN73827.1"/>
    <property type="molecule type" value="Genomic_DNA"/>
</dbReference>
<evidence type="ECO:0000256" key="3">
    <source>
        <dbReference type="ARBA" id="ARBA00012261"/>
    </source>
</evidence>
<reference evidence="15" key="2">
    <citation type="submission" date="2024-08" db="UniProtKB">
        <authorList>
            <consortium name="EnsemblMetazoa"/>
        </authorList>
    </citation>
    <scope>IDENTIFICATION</scope>
</reference>
<evidence type="ECO:0000313" key="15">
    <source>
        <dbReference type="EnsemblMetazoa" id="XP_019765925.1"/>
    </source>
</evidence>
<dbReference type="KEGG" id="dpa:109541502"/>
<dbReference type="CDD" id="cd08646">
    <property type="entry name" value="FMT_core_Met-tRNA-FMT_N"/>
    <property type="match status" value="1"/>
</dbReference>
<dbReference type="Pfam" id="PF00551">
    <property type="entry name" value="Formyl_trans_N"/>
    <property type="match status" value="1"/>
</dbReference>
<keyword evidence="16" id="KW-1185">Reference proteome</keyword>
<dbReference type="AlphaFoldDB" id="N6U5H6"/>
<dbReference type="EC" id="2.1.2.9" evidence="3"/>
<evidence type="ECO:0000256" key="10">
    <source>
        <dbReference type="ARBA" id="ARBA00057846"/>
    </source>
</evidence>
<keyword evidence="6" id="KW-0648">Protein biosynthesis</keyword>
<dbReference type="SUPFAM" id="SSF53328">
    <property type="entry name" value="Formyltransferase"/>
    <property type="match status" value="1"/>
</dbReference>
<keyword evidence="5" id="KW-0808">Transferase</keyword>
<proteinExistence type="inferred from homology"/>
<evidence type="ECO:0000256" key="2">
    <source>
        <dbReference type="ARBA" id="ARBA00010699"/>
    </source>
</evidence>
<name>N6U5H6_DENPD</name>
<dbReference type="HOGENOM" id="CLU_033347_0_0_1"/>
<dbReference type="GO" id="GO:0004479">
    <property type="term" value="F:methionyl-tRNA formyltransferase activity"/>
    <property type="evidence" value="ECO:0007669"/>
    <property type="project" value="UniProtKB-EC"/>
</dbReference>
<dbReference type="InterPro" id="IPR011034">
    <property type="entry name" value="Formyl_transferase-like_C_sf"/>
</dbReference>
<evidence type="ECO:0000256" key="5">
    <source>
        <dbReference type="ARBA" id="ARBA00022679"/>
    </source>
</evidence>
<evidence type="ECO:0000256" key="6">
    <source>
        <dbReference type="ARBA" id="ARBA00022917"/>
    </source>
</evidence>
<comment type="similarity">
    <text evidence="2">Belongs to the Fmt family.</text>
</comment>
<feature type="domain" description="Formyl transferase N-terminal" evidence="11">
    <location>
        <begin position="95"/>
        <end position="197"/>
    </location>
</feature>
<keyword evidence="7" id="KW-0809">Transit peptide</keyword>
<evidence type="ECO:0000256" key="7">
    <source>
        <dbReference type="ARBA" id="ARBA00022946"/>
    </source>
</evidence>
<dbReference type="EnsemblMetazoa" id="XM_019910366.1">
    <property type="protein sequence ID" value="XP_019765925.1"/>
    <property type="gene ID" value="LOC109541502"/>
</dbReference>
<dbReference type="FunFam" id="3.40.50.12230:FF:000003">
    <property type="entry name" value="methionyl-tRNA formyltransferase, mitochondrial"/>
    <property type="match status" value="1"/>
</dbReference>
<evidence type="ECO:0000256" key="4">
    <source>
        <dbReference type="ARBA" id="ARBA00014185"/>
    </source>
</evidence>
<comment type="function">
    <text evidence="10">Methionyl-tRNA formyltransferase that formylates methionyl-tRNA in mitochondria and is crucial for translation initiation.</text>
</comment>
<comment type="subcellular location">
    <subcellularLocation>
        <location evidence="1">Mitochondrion</location>
    </subcellularLocation>
</comment>
<dbReference type="Pfam" id="PF02911">
    <property type="entry name" value="Formyl_trans_C"/>
    <property type="match status" value="1"/>
</dbReference>
<evidence type="ECO:0000259" key="12">
    <source>
        <dbReference type="Pfam" id="PF02911"/>
    </source>
</evidence>
<reference evidence="16 17" key="1">
    <citation type="journal article" date="2013" name="Genome Biol.">
        <title>Draft genome of the mountain pine beetle, Dendroctonus ponderosae Hopkins, a major forest pest.</title>
        <authorList>
            <person name="Keeling C.I."/>
            <person name="Yuen M.M."/>
            <person name="Liao N.Y."/>
            <person name="Docking T.R."/>
            <person name="Chan S.K."/>
            <person name="Taylor G.A."/>
            <person name="Palmquist D.L."/>
            <person name="Jackman S.D."/>
            <person name="Nguyen A."/>
            <person name="Li M."/>
            <person name="Henderson H."/>
            <person name="Janes J.K."/>
            <person name="Zhao Y."/>
            <person name="Pandoh P."/>
            <person name="Moore R."/>
            <person name="Sperling F.A."/>
            <person name="Huber D.P."/>
            <person name="Birol I."/>
            <person name="Jones S.J."/>
            <person name="Bohlmann J."/>
        </authorList>
    </citation>
    <scope>NUCLEOTIDE SEQUENCE</scope>
</reference>
<dbReference type="PANTHER" id="PTHR11138:SF5">
    <property type="entry name" value="METHIONYL-TRNA FORMYLTRANSFERASE, MITOCHONDRIAL"/>
    <property type="match status" value="1"/>
</dbReference>
<dbReference type="GO" id="GO:0005739">
    <property type="term" value="C:mitochondrion"/>
    <property type="evidence" value="ECO:0007669"/>
    <property type="project" value="UniProtKB-SubCell"/>
</dbReference>
<feature type="non-terminal residue" evidence="13">
    <location>
        <position position="1"/>
    </location>
</feature>